<dbReference type="OrthoDB" id="5290776at2"/>
<dbReference type="InterPro" id="IPR029044">
    <property type="entry name" value="Nucleotide-diphossugar_trans"/>
</dbReference>
<keyword evidence="12" id="KW-1185">Reference proteome</keyword>
<dbReference type="InterPro" id="IPR039528">
    <property type="entry name" value="DPM1-like"/>
</dbReference>
<dbReference type="PANTHER" id="PTHR43398:SF1">
    <property type="entry name" value="DOLICHOL-PHOSPHATE MANNOSYLTRANSFERASE SUBUNIT 1"/>
    <property type="match status" value="1"/>
</dbReference>
<dbReference type="FunFam" id="3.90.550.10:FF:000122">
    <property type="entry name" value="Dolichol-phosphate mannosyltransferase subunit 1"/>
    <property type="match status" value="1"/>
</dbReference>
<dbReference type="PANTHER" id="PTHR43398">
    <property type="entry name" value="DOLICHOL-PHOSPHATE MANNOSYLTRANSFERASE SUBUNIT 1"/>
    <property type="match status" value="1"/>
</dbReference>
<dbReference type="GO" id="GO:0009247">
    <property type="term" value="P:glycolipid biosynthetic process"/>
    <property type="evidence" value="ECO:0007669"/>
    <property type="project" value="TreeGrafter"/>
</dbReference>
<dbReference type="GO" id="GO:0016020">
    <property type="term" value="C:membrane"/>
    <property type="evidence" value="ECO:0007669"/>
    <property type="project" value="UniProtKB-SubCell"/>
</dbReference>
<reference evidence="12" key="1">
    <citation type="submission" date="2017-04" db="EMBL/GenBank/DDBJ databases">
        <authorList>
            <person name="Varghese N."/>
            <person name="Submissions S."/>
        </authorList>
    </citation>
    <scope>NUCLEOTIDE SEQUENCE [LARGE SCALE GENOMIC DNA]</scope>
    <source>
        <strain evidence="12">RKEM611</strain>
    </source>
</reference>
<evidence type="ECO:0000256" key="7">
    <source>
        <dbReference type="ARBA" id="ARBA00023136"/>
    </source>
</evidence>
<dbReference type="EMBL" id="FWZT01000005">
    <property type="protein sequence ID" value="SMF11868.1"/>
    <property type="molecule type" value="Genomic_DNA"/>
</dbReference>
<name>A0A1Y6BIW4_9BACT</name>
<keyword evidence="4 11" id="KW-0808">Transferase</keyword>
<keyword evidence="6 8" id="KW-1133">Transmembrane helix</keyword>
<sequence>MKVIIVLPTYNERENIGPMLHALEQVRAELKHELQVLVVDDNSPDGTQGIVKAAMETSPWIHLMTGQKQGLGAAYIRGMSEAMAMHADVIFEMDCDFSHDPEDIPRLLHEIERGADFVIGSRYVSGGRIPDEWKLWRKANSFFGNIVARMVAGIYPVRDCTAGFRAIRTSMLSQVDFDSIKTQGYGFQVSLLHACYVLGARVREVPVIFTDRAYGESKLGLKDIIEFIQNAFAIRLRGMERFIKFGAVGLSGVVVNLFFFWLFQTWGAEPYLASPLAIEVSIIWNFLLNNLWTFSESKGDSRFIVRGLKFNVVSLMSLLVSYGTFLSLNAMFPDGNQYLYQASGIIPASVFNYFCNLYWTFGKKKAGTDDHDASLVLGKEVQE</sequence>
<evidence type="ECO:0000256" key="3">
    <source>
        <dbReference type="ARBA" id="ARBA00022676"/>
    </source>
</evidence>
<dbReference type="GO" id="GO:0004582">
    <property type="term" value="F:dolichyl-phosphate beta-D-mannosyltransferase activity"/>
    <property type="evidence" value="ECO:0007669"/>
    <property type="project" value="InterPro"/>
</dbReference>
<feature type="domain" description="Glycosyltransferase 2-like" evidence="9">
    <location>
        <begin position="5"/>
        <end position="174"/>
    </location>
</feature>
<proteinExistence type="inferred from homology"/>
<feature type="domain" description="GtrA/DPMS transmembrane" evidence="10">
    <location>
        <begin position="244"/>
        <end position="361"/>
    </location>
</feature>
<protein>
    <submittedName>
        <fullName evidence="11">Dolichol-phosphate mannosyltransferase</fullName>
    </submittedName>
</protein>
<dbReference type="GO" id="GO:0000271">
    <property type="term" value="P:polysaccharide biosynthetic process"/>
    <property type="evidence" value="ECO:0007669"/>
    <property type="project" value="InterPro"/>
</dbReference>
<dbReference type="Proteomes" id="UP000192907">
    <property type="component" value="Unassembled WGS sequence"/>
</dbReference>
<evidence type="ECO:0000256" key="8">
    <source>
        <dbReference type="SAM" id="Phobius"/>
    </source>
</evidence>
<feature type="transmembrane region" description="Helical" evidence="8">
    <location>
        <begin position="338"/>
        <end position="359"/>
    </location>
</feature>
<evidence type="ECO:0000256" key="4">
    <source>
        <dbReference type="ARBA" id="ARBA00022679"/>
    </source>
</evidence>
<dbReference type="Pfam" id="PF00535">
    <property type="entry name" value="Glycos_transf_2"/>
    <property type="match status" value="1"/>
</dbReference>
<comment type="similarity">
    <text evidence="2">Belongs to the glycosyltransferase 2 family.</text>
</comment>
<dbReference type="AlphaFoldDB" id="A0A1Y6BIW4"/>
<evidence type="ECO:0000313" key="12">
    <source>
        <dbReference type="Proteomes" id="UP000192907"/>
    </source>
</evidence>
<evidence type="ECO:0000256" key="2">
    <source>
        <dbReference type="ARBA" id="ARBA00006739"/>
    </source>
</evidence>
<evidence type="ECO:0000256" key="5">
    <source>
        <dbReference type="ARBA" id="ARBA00022692"/>
    </source>
</evidence>
<dbReference type="InterPro" id="IPR007267">
    <property type="entry name" value="GtrA_DPMS_TM"/>
</dbReference>
<dbReference type="RefSeq" id="WP_132317465.1">
    <property type="nucleotide sequence ID" value="NZ_FWZT01000005.1"/>
</dbReference>
<keyword evidence="7 8" id="KW-0472">Membrane</keyword>
<dbReference type="SUPFAM" id="SSF53448">
    <property type="entry name" value="Nucleotide-diphospho-sugar transferases"/>
    <property type="match status" value="1"/>
</dbReference>
<evidence type="ECO:0000259" key="10">
    <source>
        <dbReference type="Pfam" id="PF04138"/>
    </source>
</evidence>
<gene>
    <name evidence="11" type="ORF">SAMN06296036_105117</name>
</gene>
<evidence type="ECO:0000259" key="9">
    <source>
        <dbReference type="Pfam" id="PF00535"/>
    </source>
</evidence>
<evidence type="ECO:0000313" key="11">
    <source>
        <dbReference type="EMBL" id="SMF11868.1"/>
    </source>
</evidence>
<dbReference type="CDD" id="cd06442">
    <property type="entry name" value="DPM1_like"/>
    <property type="match status" value="1"/>
</dbReference>
<keyword evidence="5 8" id="KW-0812">Transmembrane</keyword>
<dbReference type="Pfam" id="PF04138">
    <property type="entry name" value="GtrA_DPMS_TM"/>
    <property type="match status" value="1"/>
</dbReference>
<dbReference type="InterPro" id="IPR001173">
    <property type="entry name" value="Glyco_trans_2-like"/>
</dbReference>
<feature type="transmembrane region" description="Helical" evidence="8">
    <location>
        <begin position="312"/>
        <end position="332"/>
    </location>
</feature>
<accession>A0A1Y6BIW4</accession>
<feature type="transmembrane region" description="Helical" evidence="8">
    <location>
        <begin position="245"/>
        <end position="266"/>
    </location>
</feature>
<evidence type="ECO:0000256" key="1">
    <source>
        <dbReference type="ARBA" id="ARBA00004141"/>
    </source>
</evidence>
<dbReference type="Gene3D" id="3.90.550.10">
    <property type="entry name" value="Spore Coat Polysaccharide Biosynthesis Protein SpsA, Chain A"/>
    <property type="match status" value="1"/>
</dbReference>
<evidence type="ECO:0000256" key="6">
    <source>
        <dbReference type="ARBA" id="ARBA00022989"/>
    </source>
</evidence>
<organism evidence="11 12">
    <name type="scientific">Pseudobacteriovorax antillogorgiicola</name>
    <dbReference type="NCBI Taxonomy" id="1513793"/>
    <lineage>
        <taxon>Bacteria</taxon>
        <taxon>Pseudomonadati</taxon>
        <taxon>Bdellovibrionota</taxon>
        <taxon>Oligoflexia</taxon>
        <taxon>Oligoflexales</taxon>
        <taxon>Pseudobacteriovoracaceae</taxon>
        <taxon>Pseudobacteriovorax</taxon>
    </lineage>
</organism>
<dbReference type="STRING" id="1513793.SAMN06296036_105117"/>
<keyword evidence="3 11" id="KW-0328">Glycosyltransferase</keyword>
<feature type="transmembrane region" description="Helical" evidence="8">
    <location>
        <begin position="272"/>
        <end position="292"/>
    </location>
</feature>
<comment type="subcellular location">
    <subcellularLocation>
        <location evidence="1">Membrane</location>
        <topology evidence="1">Multi-pass membrane protein</topology>
    </subcellularLocation>
</comment>